<evidence type="ECO:0000313" key="3">
    <source>
        <dbReference type="Proteomes" id="UP001521150"/>
    </source>
</evidence>
<proteinExistence type="predicted"/>
<keyword evidence="3" id="KW-1185">Reference proteome</keyword>
<keyword evidence="1" id="KW-1133">Transmembrane helix</keyword>
<evidence type="ECO:0008006" key="4">
    <source>
        <dbReference type="Google" id="ProtNLM"/>
    </source>
</evidence>
<comment type="caution">
    <text evidence="2">The sequence shown here is derived from an EMBL/GenBank/DDBJ whole genome shotgun (WGS) entry which is preliminary data.</text>
</comment>
<gene>
    <name evidence="2" type="ORF">LWC34_54850</name>
</gene>
<keyword evidence="1" id="KW-0812">Transmembrane</keyword>
<feature type="transmembrane region" description="Helical" evidence="1">
    <location>
        <begin position="61"/>
        <end position="83"/>
    </location>
</feature>
<feature type="transmembrane region" description="Helical" evidence="1">
    <location>
        <begin position="103"/>
        <end position="125"/>
    </location>
</feature>
<organism evidence="2 3">
    <name type="scientific">Kibdelosporangium philippinense</name>
    <dbReference type="NCBI Taxonomy" id="211113"/>
    <lineage>
        <taxon>Bacteria</taxon>
        <taxon>Bacillati</taxon>
        <taxon>Actinomycetota</taxon>
        <taxon>Actinomycetes</taxon>
        <taxon>Pseudonocardiales</taxon>
        <taxon>Pseudonocardiaceae</taxon>
        <taxon>Kibdelosporangium</taxon>
    </lineage>
</organism>
<dbReference type="RefSeq" id="WP_233734602.1">
    <property type="nucleotide sequence ID" value="NZ_JAJVCN010000005.1"/>
</dbReference>
<name>A0ABS8ZVV8_9PSEU</name>
<evidence type="ECO:0000313" key="2">
    <source>
        <dbReference type="EMBL" id="MCE7011837.1"/>
    </source>
</evidence>
<dbReference type="Proteomes" id="UP001521150">
    <property type="component" value="Unassembled WGS sequence"/>
</dbReference>
<accession>A0ABS8ZVV8</accession>
<reference evidence="2 3" key="1">
    <citation type="submission" date="2021-12" db="EMBL/GenBank/DDBJ databases">
        <title>Genome sequence of Kibdelosporangium philippinense ATCC 49844.</title>
        <authorList>
            <person name="Fedorov E.A."/>
            <person name="Omeragic M."/>
            <person name="Shalygina K.F."/>
            <person name="Maclea K.S."/>
        </authorList>
    </citation>
    <scope>NUCLEOTIDE SEQUENCE [LARGE SCALE GENOMIC DNA]</scope>
    <source>
        <strain evidence="2 3">ATCC 49844</strain>
    </source>
</reference>
<sequence>MMRLEMPGMPSSNRTTWVAEWGQPRRAKWYAGLAWLALLALVAFASAGVAATGEMTGAVKYLLLFGVLFVIIIVVGFDSRINLRKHGASAIRNQSGAGLVIPYSRIGFIGSALMMVMLVVIFAAASYDFARNVEGDVTSPIAAAIVFGLIAAFFATYPLQIVTGKIARGKVILTPSGIEHRSWGYQSRLSWDDVVHVSAINGDGPQIWLRANSGAVETTRFARIWGGRPRDNSGIAIEGKNLFVDPALVYRMVSFYVSNRTARTELGAEAALQRARTSSYSSP</sequence>
<dbReference type="EMBL" id="JAJVCN010000005">
    <property type="protein sequence ID" value="MCE7011837.1"/>
    <property type="molecule type" value="Genomic_DNA"/>
</dbReference>
<evidence type="ECO:0000256" key="1">
    <source>
        <dbReference type="SAM" id="Phobius"/>
    </source>
</evidence>
<feature type="transmembrane region" description="Helical" evidence="1">
    <location>
        <begin position="137"/>
        <end position="159"/>
    </location>
</feature>
<keyword evidence="1" id="KW-0472">Membrane</keyword>
<protein>
    <recommendedName>
        <fullName evidence="4">PH domain-containing protein</fullName>
    </recommendedName>
</protein>